<name>A0A1R3J1S6_9ROSI</name>
<reference evidence="3" key="1">
    <citation type="submission" date="2013-09" db="EMBL/GenBank/DDBJ databases">
        <title>Corchorus olitorius genome sequencing.</title>
        <authorList>
            <person name="Alam M."/>
            <person name="Haque M.S."/>
            <person name="Islam M.S."/>
            <person name="Emdad E.M."/>
            <person name="Islam M.M."/>
            <person name="Ahmed B."/>
            <person name="Halim A."/>
            <person name="Hossen Q.M.M."/>
            <person name="Hossain M.Z."/>
            <person name="Ahmed R."/>
            <person name="Khan M.M."/>
            <person name="Islam R."/>
            <person name="Rashid M.M."/>
            <person name="Khan S.A."/>
            <person name="Rahman M.S."/>
            <person name="Alam M."/>
            <person name="Yahiya A.S."/>
            <person name="Khan M.S."/>
            <person name="Azam M.S."/>
            <person name="Haque T."/>
            <person name="Lashkar M.Z.H."/>
            <person name="Akhand A.I."/>
            <person name="Morshed G."/>
            <person name="Roy S."/>
            <person name="Uddin K.S."/>
            <person name="Rabeya T."/>
            <person name="Hossain A.S."/>
            <person name="Chowdhury A."/>
            <person name="Snigdha A.R."/>
            <person name="Mortoza M.S."/>
            <person name="Matin S.A."/>
            <person name="Hoque S.M.E."/>
            <person name="Islam M.K."/>
            <person name="Roy D.K."/>
            <person name="Haider R."/>
            <person name="Moosa M.M."/>
            <person name="Elias S.M."/>
            <person name="Hasan A.M."/>
            <person name="Jahan S."/>
            <person name="Shafiuddin M."/>
            <person name="Mahmood N."/>
            <person name="Shommy N.S."/>
        </authorList>
    </citation>
    <scope>NUCLEOTIDE SEQUENCE [LARGE SCALE GENOMIC DNA]</scope>
    <source>
        <strain evidence="3">cv. O-4</strain>
    </source>
</reference>
<dbReference type="AlphaFoldDB" id="A0A1R3J1S6"/>
<evidence type="ECO:0000313" key="3">
    <source>
        <dbReference type="Proteomes" id="UP000187203"/>
    </source>
</evidence>
<protein>
    <submittedName>
        <fullName evidence="2">Uncharacterized protein</fullName>
    </submittedName>
</protein>
<evidence type="ECO:0000256" key="1">
    <source>
        <dbReference type="SAM" id="MobiDB-lite"/>
    </source>
</evidence>
<evidence type="ECO:0000313" key="2">
    <source>
        <dbReference type="EMBL" id="OMO88785.1"/>
    </source>
</evidence>
<feature type="region of interest" description="Disordered" evidence="1">
    <location>
        <begin position="1"/>
        <end position="40"/>
    </location>
</feature>
<dbReference type="Proteomes" id="UP000187203">
    <property type="component" value="Unassembled WGS sequence"/>
</dbReference>
<accession>A0A1R3J1S6</accession>
<proteinExistence type="predicted"/>
<gene>
    <name evidence="2" type="ORF">COLO4_20077</name>
</gene>
<feature type="compositionally biased region" description="Low complexity" evidence="1">
    <location>
        <begin position="7"/>
        <end position="25"/>
    </location>
</feature>
<keyword evidence="3" id="KW-1185">Reference proteome</keyword>
<dbReference type="EMBL" id="AWUE01016992">
    <property type="protein sequence ID" value="OMO88785.1"/>
    <property type="molecule type" value="Genomic_DNA"/>
</dbReference>
<comment type="caution">
    <text evidence="2">The sequence shown here is derived from an EMBL/GenBank/DDBJ whole genome shotgun (WGS) entry which is preliminary data.</text>
</comment>
<sequence length="193" mass="21138">MNRDSNKSVSSGQSSGRAASGNRSNPAAPPRMQKSKRPGSVGAVDLQTLIPDFVPPPVQEIPPGGNGLRTSWQLISLKNGTKGYGTHGEMCQQRALFTWAPEDKNAVELKYGKSCAEWLKNAMHRCREKFTKARAEEAARLGEGAVINDDYIWVKIMGIHKRHCYGLGNLITEMAVFPTRSQSSQSTSTMDTD</sequence>
<organism evidence="2 3">
    <name type="scientific">Corchorus olitorius</name>
    <dbReference type="NCBI Taxonomy" id="93759"/>
    <lineage>
        <taxon>Eukaryota</taxon>
        <taxon>Viridiplantae</taxon>
        <taxon>Streptophyta</taxon>
        <taxon>Embryophyta</taxon>
        <taxon>Tracheophyta</taxon>
        <taxon>Spermatophyta</taxon>
        <taxon>Magnoliopsida</taxon>
        <taxon>eudicotyledons</taxon>
        <taxon>Gunneridae</taxon>
        <taxon>Pentapetalae</taxon>
        <taxon>rosids</taxon>
        <taxon>malvids</taxon>
        <taxon>Malvales</taxon>
        <taxon>Malvaceae</taxon>
        <taxon>Grewioideae</taxon>
        <taxon>Apeibeae</taxon>
        <taxon>Corchorus</taxon>
    </lineage>
</organism>